<sequence>MGLFEFATVTADMQADLRWRWLALHSPHMNGVPLVFFHDLPPPDVIVETDSSDFGLCTLDTTSEYALTYRFSPAELQLVATFKTTGDNGFDINYRELLSCAFAVSSWGQPWNEYGLHLGHFMFTSGSTILPL</sequence>
<organism evidence="1 2">
    <name type="scientific">Phytophthora megakarya</name>
    <dbReference type="NCBI Taxonomy" id="4795"/>
    <lineage>
        <taxon>Eukaryota</taxon>
        <taxon>Sar</taxon>
        <taxon>Stramenopiles</taxon>
        <taxon>Oomycota</taxon>
        <taxon>Peronosporomycetes</taxon>
        <taxon>Peronosporales</taxon>
        <taxon>Peronosporaceae</taxon>
        <taxon>Phytophthora</taxon>
    </lineage>
</organism>
<proteinExistence type="predicted"/>
<dbReference type="EMBL" id="NBNE01002190">
    <property type="protein sequence ID" value="OWZ11222.1"/>
    <property type="molecule type" value="Genomic_DNA"/>
</dbReference>
<reference evidence="2" key="1">
    <citation type="submission" date="2017-03" db="EMBL/GenBank/DDBJ databases">
        <title>Phytopthora megakarya and P. palmivora, two closely related causual agents of cacao black pod achieved similar genome size and gene model numbers by different mechanisms.</title>
        <authorList>
            <person name="Ali S."/>
            <person name="Shao J."/>
            <person name="Larry D.J."/>
            <person name="Kronmiller B."/>
            <person name="Shen D."/>
            <person name="Strem M.D."/>
            <person name="Melnick R.L."/>
            <person name="Guiltinan M.J."/>
            <person name="Tyler B.M."/>
            <person name="Meinhardt L.W."/>
            <person name="Bailey B.A."/>
        </authorList>
    </citation>
    <scope>NUCLEOTIDE SEQUENCE [LARGE SCALE GENOMIC DNA]</scope>
    <source>
        <strain evidence="2">zdho120</strain>
    </source>
</reference>
<comment type="caution">
    <text evidence="1">The sequence shown here is derived from an EMBL/GenBank/DDBJ whole genome shotgun (WGS) entry which is preliminary data.</text>
</comment>
<accession>A0A225W0U9</accession>
<dbReference type="AlphaFoldDB" id="A0A225W0U9"/>
<protein>
    <recommendedName>
        <fullName evidence="3">Reverse transcriptase</fullName>
    </recommendedName>
</protein>
<evidence type="ECO:0000313" key="2">
    <source>
        <dbReference type="Proteomes" id="UP000198211"/>
    </source>
</evidence>
<keyword evidence="2" id="KW-1185">Reference proteome</keyword>
<gene>
    <name evidence="1" type="ORF">PHMEG_00015794</name>
</gene>
<name>A0A225W0U9_9STRA</name>
<evidence type="ECO:0000313" key="1">
    <source>
        <dbReference type="EMBL" id="OWZ11222.1"/>
    </source>
</evidence>
<dbReference type="OrthoDB" id="101778at2759"/>
<dbReference type="Proteomes" id="UP000198211">
    <property type="component" value="Unassembled WGS sequence"/>
</dbReference>
<evidence type="ECO:0008006" key="3">
    <source>
        <dbReference type="Google" id="ProtNLM"/>
    </source>
</evidence>